<dbReference type="EMBL" id="LSSK01000467">
    <property type="protein sequence ID" value="OMH83251.1"/>
    <property type="molecule type" value="Genomic_DNA"/>
</dbReference>
<reference evidence="7" key="1">
    <citation type="submission" date="2017-01" db="EMBL/GenBank/DDBJ databases">
        <authorList>
            <person name="Mah S.A."/>
            <person name="Swanson W.J."/>
            <person name="Moy G.W."/>
            <person name="Vacquier V.D."/>
        </authorList>
    </citation>
    <scope>NUCLEOTIDE SEQUENCE [LARGE SCALE GENOMIC DNA]</scope>
    <source>
        <strain evidence="7">COL-18-3</strain>
    </source>
</reference>
<dbReference type="Proteomes" id="UP000188320">
    <property type="component" value="Unassembled WGS sequence"/>
</dbReference>
<evidence type="ECO:0000313" key="7">
    <source>
        <dbReference type="EMBL" id="OMH83251.1"/>
    </source>
</evidence>
<dbReference type="Gene3D" id="2.130.10.10">
    <property type="entry name" value="YVTN repeat-like/Quinoprotein amine dehydrogenase"/>
    <property type="match status" value="1"/>
</dbReference>
<dbReference type="AlphaFoldDB" id="A0A1R1PQN8"/>
<comment type="subcellular location">
    <subcellularLocation>
        <location evidence="1">Nucleus</location>
    </subcellularLocation>
</comment>
<dbReference type="SMART" id="SM00320">
    <property type="entry name" value="WD40"/>
    <property type="match status" value="5"/>
</dbReference>
<keyword evidence="2 5" id="KW-0853">WD repeat</keyword>
<dbReference type="PROSITE" id="PS50082">
    <property type="entry name" value="WD_REPEATS_2"/>
    <property type="match status" value="4"/>
</dbReference>
<evidence type="ECO:0000256" key="3">
    <source>
        <dbReference type="ARBA" id="ARBA00022737"/>
    </source>
</evidence>
<feature type="repeat" description="WD" evidence="5">
    <location>
        <begin position="63"/>
        <end position="105"/>
    </location>
</feature>
<dbReference type="InterPro" id="IPR050459">
    <property type="entry name" value="WD_repeat_RBAP46/RBAP48/MSI1"/>
</dbReference>
<evidence type="ECO:0000256" key="1">
    <source>
        <dbReference type="ARBA" id="ARBA00004123"/>
    </source>
</evidence>
<dbReference type="Pfam" id="PF00400">
    <property type="entry name" value="WD40"/>
    <property type="match status" value="5"/>
</dbReference>
<evidence type="ECO:0000256" key="2">
    <source>
        <dbReference type="ARBA" id="ARBA00022574"/>
    </source>
</evidence>
<dbReference type="PROSITE" id="PS50294">
    <property type="entry name" value="WD_REPEATS_REGION"/>
    <property type="match status" value="2"/>
</dbReference>
<dbReference type="PANTHER" id="PTHR22850">
    <property type="entry name" value="WD40 REPEAT FAMILY"/>
    <property type="match status" value="1"/>
</dbReference>
<sequence length="270" mass="30311">MGVEKTSRPELRLVGHKKEGYGISWNQHEKGHLISASEDGSICMWDINANTVEENRVLQALRIFNTEQVVEDVDWHPKHSYMFASVGDDRRLMLWDTRESSNNTASKSVLAHSSEVNCVKFNPKSEYLVATGSTDTTIALWDIRKISSKLHTLETHTGEILQLEWMSSTQPTASPTILASSSGDRRVNVWDISRIGDEQSVEDAADGPPELLFVHGGHTSRVCDISWNFNEPWTMCSVAEDNVVQVWQMSSNIYGGGDQLVEDRMVTDDQ</sequence>
<dbReference type="InterPro" id="IPR001680">
    <property type="entry name" value="WD40_rpt"/>
</dbReference>
<keyword evidence="3" id="KW-0677">Repeat</keyword>
<dbReference type="InterPro" id="IPR019775">
    <property type="entry name" value="WD40_repeat_CS"/>
</dbReference>
<dbReference type="InterPro" id="IPR020472">
    <property type="entry name" value="WD40_PAC1"/>
</dbReference>
<feature type="repeat" description="WD" evidence="5">
    <location>
        <begin position="13"/>
        <end position="55"/>
    </location>
</feature>
<dbReference type="GO" id="GO:0005634">
    <property type="term" value="C:nucleus"/>
    <property type="evidence" value="ECO:0007669"/>
    <property type="project" value="UniProtKB-SubCell"/>
</dbReference>
<name>A0A1R1PQN8_ZANCU</name>
<accession>A0A1R1PQN8</accession>
<gene>
    <name evidence="7" type="ORF">AX774_g3243</name>
    <name evidence="6" type="ORF">AX774_g3402</name>
</gene>
<keyword evidence="8" id="KW-1185">Reference proteome</keyword>
<dbReference type="PROSITE" id="PS00678">
    <property type="entry name" value="WD_REPEATS_1"/>
    <property type="match status" value="3"/>
</dbReference>
<dbReference type="OrthoDB" id="427795at2759"/>
<feature type="repeat" description="WD" evidence="5">
    <location>
        <begin position="109"/>
        <end position="144"/>
    </location>
</feature>
<dbReference type="InterPro" id="IPR015943">
    <property type="entry name" value="WD40/YVTN_repeat-like_dom_sf"/>
</dbReference>
<feature type="repeat" description="WD" evidence="5">
    <location>
        <begin position="153"/>
        <end position="193"/>
    </location>
</feature>
<dbReference type="PRINTS" id="PR00320">
    <property type="entry name" value="GPROTEINBRPT"/>
</dbReference>
<evidence type="ECO:0000256" key="5">
    <source>
        <dbReference type="PROSITE-ProRule" id="PRU00221"/>
    </source>
</evidence>
<keyword evidence="4" id="KW-0539">Nucleus</keyword>
<comment type="caution">
    <text evidence="7">The sequence shown here is derived from an EMBL/GenBank/DDBJ whole genome shotgun (WGS) entry which is preliminary data.</text>
</comment>
<evidence type="ECO:0000313" key="6">
    <source>
        <dbReference type="EMBL" id="OMH83093.1"/>
    </source>
</evidence>
<evidence type="ECO:0000313" key="8">
    <source>
        <dbReference type="Proteomes" id="UP000188320"/>
    </source>
</evidence>
<dbReference type="SUPFAM" id="SSF50978">
    <property type="entry name" value="WD40 repeat-like"/>
    <property type="match status" value="1"/>
</dbReference>
<dbReference type="InterPro" id="IPR036322">
    <property type="entry name" value="WD40_repeat_dom_sf"/>
</dbReference>
<organism evidence="7 8">
    <name type="scientific">Zancudomyces culisetae</name>
    <name type="common">Gut fungus</name>
    <name type="synonym">Smittium culisetae</name>
    <dbReference type="NCBI Taxonomy" id="1213189"/>
    <lineage>
        <taxon>Eukaryota</taxon>
        <taxon>Fungi</taxon>
        <taxon>Fungi incertae sedis</taxon>
        <taxon>Zoopagomycota</taxon>
        <taxon>Kickxellomycotina</taxon>
        <taxon>Harpellomycetes</taxon>
        <taxon>Harpellales</taxon>
        <taxon>Legeriomycetaceae</taxon>
        <taxon>Zancudomyces</taxon>
    </lineage>
</organism>
<dbReference type="EMBL" id="LSSK01000515">
    <property type="protein sequence ID" value="OMH83093.1"/>
    <property type="molecule type" value="Genomic_DNA"/>
</dbReference>
<reference evidence="8" key="2">
    <citation type="submission" date="2017-01" db="EMBL/GenBank/DDBJ databases">
        <authorList>
            <person name="Wang Y."/>
            <person name="White M."/>
            <person name="Kvist S."/>
            <person name="Moncalvo J.-M."/>
        </authorList>
    </citation>
    <scope>NUCLEOTIDE SEQUENCE [LARGE SCALE GENOMIC DNA]</scope>
    <source>
        <strain evidence="8">COL-18-3</strain>
    </source>
</reference>
<evidence type="ECO:0000256" key="4">
    <source>
        <dbReference type="ARBA" id="ARBA00023242"/>
    </source>
</evidence>
<protein>
    <submittedName>
        <fullName evidence="7">Histone-binding protein RBBP7</fullName>
    </submittedName>
</protein>
<proteinExistence type="predicted"/>